<dbReference type="InterPro" id="IPR001375">
    <property type="entry name" value="Peptidase_S9_cat"/>
</dbReference>
<feature type="compositionally biased region" description="Polar residues" evidence="1">
    <location>
        <begin position="26"/>
        <end position="37"/>
    </location>
</feature>
<sequence>MPGRRTARALLSLCLLLSLLPSHAQVASPTGQSNSKPRNAAPPVSTRAPRLGSKSPSVTPEPPPVPVKTEIGTLNGASFRIDTPQNWNHGLVVYYHGYEQKARVFQPHTPSRVLQQILNRGYAVIESGYSAGGWAVPNAIKDTAALLRYYRKKYGSPHETLVMGHSMGGLLTVMTLEQRPNDYQGGLALCGVLAPADLVMQRAFANRVAFDAFFPGILPDVEHIPDNFTMNDLPTISTVQKALDAHPAEAGLVRSLADIHTNRGLADVLVFNTFVIKDLRQKTGGNPFDNRNLIYTGTTDDYTLNEKVRRYAADPRALRFLADYYSPTGELKRKLLAVHTTYDPLVPAATAAYYDELTRRLGNDDMFVQQYVNRDGHCNITADQTGLAFDELLAWVHHGARPIPGELPGERQRSPTAPLQKQPPPRQIGKPQ</sequence>
<accession>A0A4R1KZ25</accession>
<dbReference type="EMBL" id="SMGK01000006">
    <property type="protein sequence ID" value="TCK70815.1"/>
    <property type="molecule type" value="Genomic_DNA"/>
</dbReference>
<reference evidence="4 5" key="1">
    <citation type="submission" date="2019-03" db="EMBL/GenBank/DDBJ databases">
        <title>Genomic Encyclopedia of Type Strains, Phase IV (KMG-IV): sequencing the most valuable type-strain genomes for metagenomic binning, comparative biology and taxonomic classification.</title>
        <authorList>
            <person name="Goeker M."/>
        </authorList>
    </citation>
    <scope>NUCLEOTIDE SEQUENCE [LARGE SCALE GENOMIC DNA]</scope>
    <source>
        <strain evidence="4 5">DSM 103428</strain>
    </source>
</reference>
<feature type="signal peptide" evidence="2">
    <location>
        <begin position="1"/>
        <end position="24"/>
    </location>
</feature>
<evidence type="ECO:0000259" key="3">
    <source>
        <dbReference type="Pfam" id="PF00326"/>
    </source>
</evidence>
<protein>
    <submittedName>
        <fullName evidence="4">Prolyl oligopeptidase family protein</fullName>
    </submittedName>
</protein>
<name>A0A4R1KZ25_9BACT</name>
<dbReference type="GO" id="GO:0008236">
    <property type="term" value="F:serine-type peptidase activity"/>
    <property type="evidence" value="ECO:0007669"/>
    <property type="project" value="InterPro"/>
</dbReference>
<dbReference type="GO" id="GO:0006508">
    <property type="term" value="P:proteolysis"/>
    <property type="evidence" value="ECO:0007669"/>
    <property type="project" value="InterPro"/>
</dbReference>
<evidence type="ECO:0000313" key="4">
    <source>
        <dbReference type="EMBL" id="TCK70815.1"/>
    </source>
</evidence>
<feature type="region of interest" description="Disordered" evidence="1">
    <location>
        <begin position="26"/>
        <end position="69"/>
    </location>
</feature>
<feature type="chain" id="PRO_5020506717" evidence="2">
    <location>
        <begin position="25"/>
        <end position="432"/>
    </location>
</feature>
<proteinExistence type="predicted"/>
<dbReference type="AlphaFoldDB" id="A0A4R1KZ25"/>
<evidence type="ECO:0000313" key="5">
    <source>
        <dbReference type="Proteomes" id="UP000295210"/>
    </source>
</evidence>
<dbReference type="Pfam" id="PF00326">
    <property type="entry name" value="Peptidase_S9"/>
    <property type="match status" value="1"/>
</dbReference>
<dbReference type="Proteomes" id="UP000295210">
    <property type="component" value="Unassembled WGS sequence"/>
</dbReference>
<dbReference type="Gene3D" id="3.40.50.1820">
    <property type="entry name" value="alpha/beta hydrolase"/>
    <property type="match status" value="1"/>
</dbReference>
<gene>
    <name evidence="4" type="ORF">C7378_3204</name>
</gene>
<dbReference type="RefSeq" id="WP_131998867.1">
    <property type="nucleotide sequence ID" value="NZ_SMGK01000006.1"/>
</dbReference>
<evidence type="ECO:0000256" key="1">
    <source>
        <dbReference type="SAM" id="MobiDB-lite"/>
    </source>
</evidence>
<feature type="domain" description="Peptidase S9 prolyl oligopeptidase catalytic" evidence="3">
    <location>
        <begin position="139"/>
        <end position="193"/>
    </location>
</feature>
<comment type="caution">
    <text evidence="4">The sequence shown here is derived from an EMBL/GenBank/DDBJ whole genome shotgun (WGS) entry which is preliminary data.</text>
</comment>
<evidence type="ECO:0000256" key="2">
    <source>
        <dbReference type="SAM" id="SignalP"/>
    </source>
</evidence>
<dbReference type="OrthoDB" id="189734at2"/>
<dbReference type="InterPro" id="IPR029058">
    <property type="entry name" value="AB_hydrolase_fold"/>
</dbReference>
<dbReference type="SUPFAM" id="SSF53474">
    <property type="entry name" value="alpha/beta-Hydrolases"/>
    <property type="match status" value="1"/>
</dbReference>
<feature type="region of interest" description="Disordered" evidence="1">
    <location>
        <begin position="403"/>
        <end position="432"/>
    </location>
</feature>
<keyword evidence="2" id="KW-0732">Signal</keyword>
<organism evidence="4 5">
    <name type="scientific">Acidipila rosea</name>
    <dbReference type="NCBI Taxonomy" id="768535"/>
    <lineage>
        <taxon>Bacteria</taxon>
        <taxon>Pseudomonadati</taxon>
        <taxon>Acidobacteriota</taxon>
        <taxon>Terriglobia</taxon>
        <taxon>Terriglobales</taxon>
        <taxon>Acidobacteriaceae</taxon>
        <taxon>Acidipila</taxon>
    </lineage>
</organism>
<keyword evidence="5" id="KW-1185">Reference proteome</keyword>